<dbReference type="GO" id="GO:0001228">
    <property type="term" value="F:DNA-binding transcription activator activity, RNA polymerase II-specific"/>
    <property type="evidence" value="ECO:0007669"/>
    <property type="project" value="TreeGrafter"/>
</dbReference>
<dbReference type="PANTHER" id="PTHR47784:SF5">
    <property type="entry name" value="STEROL UPTAKE CONTROL PROTEIN 2"/>
    <property type="match status" value="1"/>
</dbReference>
<evidence type="ECO:0000313" key="2">
    <source>
        <dbReference type="Proteomes" id="UP000030752"/>
    </source>
</evidence>
<keyword evidence="2" id="KW-1185">Reference proteome</keyword>
<dbReference type="OrthoDB" id="4937900at2759"/>
<evidence type="ECO:0000313" key="1">
    <source>
        <dbReference type="EMBL" id="ETN41572.1"/>
    </source>
</evidence>
<dbReference type="InterPro" id="IPR053157">
    <property type="entry name" value="Sterol_Uptake_Regulator"/>
</dbReference>
<dbReference type="RefSeq" id="XP_008716081.1">
    <property type="nucleotide sequence ID" value="XM_008717859.1"/>
</dbReference>
<organism evidence="1 2">
    <name type="scientific">Cyphellophora europaea (strain CBS 101466)</name>
    <name type="common">Phialophora europaea</name>
    <dbReference type="NCBI Taxonomy" id="1220924"/>
    <lineage>
        <taxon>Eukaryota</taxon>
        <taxon>Fungi</taxon>
        <taxon>Dikarya</taxon>
        <taxon>Ascomycota</taxon>
        <taxon>Pezizomycotina</taxon>
        <taxon>Eurotiomycetes</taxon>
        <taxon>Chaetothyriomycetidae</taxon>
        <taxon>Chaetothyriales</taxon>
        <taxon>Cyphellophoraceae</taxon>
        <taxon>Cyphellophora</taxon>
    </lineage>
</organism>
<dbReference type="PANTHER" id="PTHR47784">
    <property type="entry name" value="STEROL UPTAKE CONTROL PROTEIN 2"/>
    <property type="match status" value="1"/>
</dbReference>
<dbReference type="Proteomes" id="UP000030752">
    <property type="component" value="Unassembled WGS sequence"/>
</dbReference>
<dbReference type="STRING" id="1220924.W2RYP9"/>
<reference evidence="1 2" key="1">
    <citation type="submission" date="2013-03" db="EMBL/GenBank/DDBJ databases">
        <title>The Genome Sequence of Phialophora europaea CBS 101466.</title>
        <authorList>
            <consortium name="The Broad Institute Genomics Platform"/>
            <person name="Cuomo C."/>
            <person name="de Hoog S."/>
            <person name="Gorbushina A."/>
            <person name="Walker B."/>
            <person name="Young S.K."/>
            <person name="Zeng Q."/>
            <person name="Gargeya S."/>
            <person name="Fitzgerald M."/>
            <person name="Haas B."/>
            <person name="Abouelleil A."/>
            <person name="Allen A.W."/>
            <person name="Alvarado L."/>
            <person name="Arachchi H.M."/>
            <person name="Berlin A.M."/>
            <person name="Chapman S.B."/>
            <person name="Gainer-Dewar J."/>
            <person name="Goldberg J."/>
            <person name="Griggs A."/>
            <person name="Gujja S."/>
            <person name="Hansen M."/>
            <person name="Howarth C."/>
            <person name="Imamovic A."/>
            <person name="Ireland A."/>
            <person name="Larimer J."/>
            <person name="McCowan C."/>
            <person name="Murphy C."/>
            <person name="Pearson M."/>
            <person name="Poon T.W."/>
            <person name="Priest M."/>
            <person name="Roberts A."/>
            <person name="Saif S."/>
            <person name="Shea T."/>
            <person name="Sisk P."/>
            <person name="Sykes S."/>
            <person name="Wortman J."/>
            <person name="Nusbaum C."/>
            <person name="Birren B."/>
        </authorList>
    </citation>
    <scope>NUCLEOTIDE SEQUENCE [LARGE SCALE GENOMIC DNA]</scope>
    <source>
        <strain evidence="1 2">CBS 101466</strain>
    </source>
</reference>
<protein>
    <submittedName>
        <fullName evidence="1">Uncharacterized protein</fullName>
    </submittedName>
</protein>
<dbReference type="InParanoid" id="W2RYP9"/>
<dbReference type="EMBL" id="KB822719">
    <property type="protein sequence ID" value="ETN41572.1"/>
    <property type="molecule type" value="Genomic_DNA"/>
</dbReference>
<name>W2RYP9_CYPE1</name>
<dbReference type="VEuPathDB" id="FungiDB:HMPREF1541_03508"/>
<proteinExistence type="predicted"/>
<dbReference type="AlphaFoldDB" id="W2RYP9"/>
<accession>W2RYP9</accession>
<dbReference type="GeneID" id="19970847"/>
<dbReference type="HOGENOM" id="CLU_2073048_0_0_1"/>
<gene>
    <name evidence="1" type="ORF">HMPREF1541_03508</name>
</gene>
<sequence>MALDSPSAITALQTAIARLEWLSTVLATRNAAAAEPDRKSTSLLIAWPLSLTEDYVSMLRQDQPHALVILAYYCALLDERRKSWMLGEAPRFLVYAISGHLGDTWAGLVEPVLQLIAR</sequence>